<evidence type="ECO:0000256" key="8">
    <source>
        <dbReference type="SAM" id="Phobius"/>
    </source>
</evidence>
<feature type="transmembrane region" description="Helical" evidence="8">
    <location>
        <begin position="136"/>
        <end position="158"/>
    </location>
</feature>
<comment type="subcellular location">
    <subcellularLocation>
        <location evidence="1">Membrane</location>
    </subcellularLocation>
</comment>
<keyword evidence="2 8" id="KW-0812">Transmembrane</keyword>
<dbReference type="PANTHER" id="PTHR10489:SF730">
    <property type="entry name" value="CHEMOKINE XC RECEPTOR 1"/>
    <property type="match status" value="1"/>
</dbReference>
<dbReference type="PRINTS" id="PR00237">
    <property type="entry name" value="GPCRRHODOPSN"/>
</dbReference>
<keyword evidence="11" id="KW-1185">Reference proteome</keyword>
<dbReference type="GO" id="GO:0007204">
    <property type="term" value="P:positive regulation of cytosolic calcium ion concentration"/>
    <property type="evidence" value="ECO:0007669"/>
    <property type="project" value="TreeGrafter"/>
</dbReference>
<dbReference type="InterPro" id="IPR050119">
    <property type="entry name" value="CCR1-9-like"/>
</dbReference>
<accession>A0A8C2ZW45</accession>
<feature type="transmembrane region" description="Helical" evidence="8">
    <location>
        <begin position="49"/>
        <end position="70"/>
    </location>
</feature>
<protein>
    <recommendedName>
        <fullName evidence="9">G-protein coupled receptors family 1 profile domain-containing protein</fullName>
    </recommendedName>
</protein>
<dbReference type="Proteomes" id="UP000694565">
    <property type="component" value="Unplaced"/>
</dbReference>
<dbReference type="Pfam" id="PF00001">
    <property type="entry name" value="7tm_1"/>
    <property type="match status" value="1"/>
</dbReference>
<dbReference type="Ensembl" id="ENSCLMT00005034786.1">
    <property type="protein sequence ID" value="ENSCLMP00005033400.1"/>
    <property type="gene ID" value="ENSCLMG00005016028.1"/>
</dbReference>
<evidence type="ECO:0000256" key="1">
    <source>
        <dbReference type="ARBA" id="ARBA00004370"/>
    </source>
</evidence>
<evidence type="ECO:0000256" key="5">
    <source>
        <dbReference type="ARBA" id="ARBA00023136"/>
    </source>
</evidence>
<dbReference type="AlphaFoldDB" id="A0A8C2ZW45"/>
<evidence type="ECO:0000256" key="7">
    <source>
        <dbReference type="ARBA" id="ARBA00023224"/>
    </source>
</evidence>
<keyword evidence="5 8" id="KW-0472">Membrane</keyword>
<dbReference type="GeneTree" id="ENSGT01110000267168"/>
<dbReference type="SUPFAM" id="SSF81321">
    <property type="entry name" value="Family A G protein-coupled receptor-like"/>
    <property type="match status" value="1"/>
</dbReference>
<dbReference type="InterPro" id="IPR017452">
    <property type="entry name" value="GPCR_Rhodpsn_7TM"/>
</dbReference>
<dbReference type="GO" id="GO:0019957">
    <property type="term" value="F:C-C chemokine binding"/>
    <property type="evidence" value="ECO:0007669"/>
    <property type="project" value="TreeGrafter"/>
</dbReference>
<keyword evidence="4" id="KW-0297">G-protein coupled receptor</keyword>
<dbReference type="PROSITE" id="PS50262">
    <property type="entry name" value="G_PROTEIN_RECEP_F1_2"/>
    <property type="match status" value="1"/>
</dbReference>
<organism evidence="10 11">
    <name type="scientific">Cyclopterus lumpus</name>
    <name type="common">Lumpsucker</name>
    <dbReference type="NCBI Taxonomy" id="8103"/>
    <lineage>
        <taxon>Eukaryota</taxon>
        <taxon>Metazoa</taxon>
        <taxon>Chordata</taxon>
        <taxon>Craniata</taxon>
        <taxon>Vertebrata</taxon>
        <taxon>Euteleostomi</taxon>
        <taxon>Actinopterygii</taxon>
        <taxon>Neopterygii</taxon>
        <taxon>Teleostei</taxon>
        <taxon>Neoteleostei</taxon>
        <taxon>Acanthomorphata</taxon>
        <taxon>Eupercaria</taxon>
        <taxon>Perciformes</taxon>
        <taxon>Cottioidei</taxon>
        <taxon>Cottales</taxon>
        <taxon>Cyclopteridae</taxon>
        <taxon>Cyclopterus</taxon>
    </lineage>
</organism>
<reference evidence="10" key="2">
    <citation type="submission" date="2025-09" db="UniProtKB">
        <authorList>
            <consortium name="Ensembl"/>
        </authorList>
    </citation>
    <scope>IDENTIFICATION</scope>
</reference>
<dbReference type="PANTHER" id="PTHR10489">
    <property type="entry name" value="CELL ADHESION MOLECULE"/>
    <property type="match status" value="1"/>
</dbReference>
<evidence type="ECO:0000259" key="9">
    <source>
        <dbReference type="PROSITE" id="PS50262"/>
    </source>
</evidence>
<keyword evidence="6" id="KW-0675">Receptor</keyword>
<proteinExistence type="predicted"/>
<dbReference type="GO" id="GO:0019722">
    <property type="term" value="P:calcium-mediated signaling"/>
    <property type="evidence" value="ECO:0007669"/>
    <property type="project" value="TreeGrafter"/>
</dbReference>
<evidence type="ECO:0000256" key="2">
    <source>
        <dbReference type="ARBA" id="ARBA00022692"/>
    </source>
</evidence>
<reference evidence="10" key="1">
    <citation type="submission" date="2025-08" db="UniProtKB">
        <authorList>
            <consortium name="Ensembl"/>
        </authorList>
    </citation>
    <scope>IDENTIFICATION</scope>
</reference>
<evidence type="ECO:0000256" key="6">
    <source>
        <dbReference type="ARBA" id="ARBA00023170"/>
    </source>
</evidence>
<name>A0A8C2ZW45_CYCLU</name>
<keyword evidence="7" id="KW-0807">Transducer</keyword>
<sequence length="198" mass="23182">MATTDSTFNATTENYYFDDNDYVNEMLDQNQCVYADSYWTLWGIYKQNVLFILTSVVFIFCYSQIMCRLLRPTAQRRKNKTLKLIFTITVVFFVGWAPYNIVIFLKSLYIWPQTTVDSRALAIMCDASQPLDYAFYISRLLAFSHCCLNPVFYVFVGVKFKNHLMKMLKGWGHRKSGIRDRQSRLTITSLTSGEEFSM</sequence>
<dbReference type="Gene3D" id="1.20.1070.10">
    <property type="entry name" value="Rhodopsin 7-helix transmembrane proteins"/>
    <property type="match status" value="1"/>
</dbReference>
<dbReference type="InterPro" id="IPR000276">
    <property type="entry name" value="GPCR_Rhodpsn"/>
</dbReference>
<evidence type="ECO:0000256" key="3">
    <source>
        <dbReference type="ARBA" id="ARBA00022989"/>
    </source>
</evidence>
<dbReference type="GO" id="GO:0016493">
    <property type="term" value="F:C-C chemokine receptor activity"/>
    <property type="evidence" value="ECO:0007669"/>
    <property type="project" value="TreeGrafter"/>
</dbReference>
<dbReference type="GO" id="GO:0006955">
    <property type="term" value="P:immune response"/>
    <property type="evidence" value="ECO:0007669"/>
    <property type="project" value="TreeGrafter"/>
</dbReference>
<evidence type="ECO:0000313" key="11">
    <source>
        <dbReference type="Proteomes" id="UP000694565"/>
    </source>
</evidence>
<evidence type="ECO:0000256" key="4">
    <source>
        <dbReference type="ARBA" id="ARBA00023040"/>
    </source>
</evidence>
<feature type="transmembrane region" description="Helical" evidence="8">
    <location>
        <begin position="82"/>
        <end position="105"/>
    </location>
</feature>
<evidence type="ECO:0000313" key="10">
    <source>
        <dbReference type="Ensembl" id="ENSCLMP00005033400.1"/>
    </source>
</evidence>
<dbReference type="GO" id="GO:0009897">
    <property type="term" value="C:external side of plasma membrane"/>
    <property type="evidence" value="ECO:0007669"/>
    <property type="project" value="TreeGrafter"/>
</dbReference>
<feature type="domain" description="G-protein coupled receptors family 1 profile" evidence="9">
    <location>
        <begin position="1"/>
        <end position="153"/>
    </location>
</feature>
<dbReference type="GO" id="GO:0060326">
    <property type="term" value="P:cell chemotaxis"/>
    <property type="evidence" value="ECO:0007669"/>
    <property type="project" value="TreeGrafter"/>
</dbReference>
<keyword evidence="3 8" id="KW-1133">Transmembrane helix</keyword>